<dbReference type="PANTHER" id="PTHR44591">
    <property type="entry name" value="STRESS RESPONSE REGULATOR PROTEIN 1"/>
    <property type="match status" value="1"/>
</dbReference>
<dbReference type="GO" id="GO:0000160">
    <property type="term" value="P:phosphorelay signal transduction system"/>
    <property type="evidence" value="ECO:0007669"/>
    <property type="project" value="UniProtKB-KW"/>
</dbReference>
<dbReference type="SMART" id="SM01012">
    <property type="entry name" value="ANTAR"/>
    <property type="match status" value="1"/>
</dbReference>
<dbReference type="Proteomes" id="UP000287605">
    <property type="component" value="Unassembled WGS sequence"/>
</dbReference>
<accession>A0A430B4U6</accession>
<name>A0A430B4U6_9ENTE</name>
<dbReference type="InterPro" id="IPR008327">
    <property type="entry name" value="Sig_transdc_resp-reg_antiterm"/>
</dbReference>
<keyword evidence="1 3" id="KW-0597">Phosphoprotein</keyword>
<evidence type="ECO:0000259" key="5">
    <source>
        <dbReference type="PROSITE" id="PS50921"/>
    </source>
</evidence>
<evidence type="ECO:0000256" key="1">
    <source>
        <dbReference type="ARBA" id="ARBA00022553"/>
    </source>
</evidence>
<evidence type="ECO:0008006" key="8">
    <source>
        <dbReference type="Google" id="ProtNLM"/>
    </source>
</evidence>
<dbReference type="InterPro" id="IPR036388">
    <property type="entry name" value="WH-like_DNA-bd_sf"/>
</dbReference>
<feature type="domain" description="Response regulatory" evidence="4">
    <location>
        <begin position="3"/>
        <end position="118"/>
    </location>
</feature>
<protein>
    <recommendedName>
        <fullName evidence="8">Response regulator</fullName>
    </recommendedName>
</protein>
<dbReference type="InterPro" id="IPR005561">
    <property type="entry name" value="ANTAR"/>
</dbReference>
<feature type="domain" description="ANTAR" evidence="5">
    <location>
        <begin position="124"/>
        <end position="185"/>
    </location>
</feature>
<proteinExistence type="predicted"/>
<dbReference type="PANTHER" id="PTHR44591:SF3">
    <property type="entry name" value="RESPONSE REGULATORY DOMAIN-CONTAINING PROTEIN"/>
    <property type="match status" value="1"/>
</dbReference>
<evidence type="ECO:0000313" key="7">
    <source>
        <dbReference type="Proteomes" id="UP000287605"/>
    </source>
</evidence>
<dbReference type="SUPFAM" id="SSF52172">
    <property type="entry name" value="CheY-like"/>
    <property type="match status" value="1"/>
</dbReference>
<sequence length="193" mass="21997">MIKLLIADDETLIRMDLKSAFKGSCFQVVGEAQDGFSAIKLFKQFRPEVILMDVKMPVMNGLDASRIILELDASVSIILLTAYCNEDLMIEARKIGFSGYIMKPINSSNIIPTIEMMHRNFKNYHSAQCALEKTQRRLDNRIVIDRAKGILMKQKQCSEDEAYQEIKNVSKERNFPMSEVAQLIISNDQVKVT</sequence>
<dbReference type="Pfam" id="PF00072">
    <property type="entry name" value="Response_reg"/>
    <property type="match status" value="1"/>
</dbReference>
<dbReference type="Pfam" id="PF03861">
    <property type="entry name" value="ANTAR"/>
    <property type="match status" value="1"/>
</dbReference>
<dbReference type="Gene3D" id="3.40.50.2300">
    <property type="match status" value="1"/>
</dbReference>
<keyword evidence="7" id="KW-1185">Reference proteome</keyword>
<dbReference type="OrthoDB" id="9780153at2"/>
<evidence type="ECO:0000313" key="6">
    <source>
        <dbReference type="EMBL" id="RSU15232.1"/>
    </source>
</evidence>
<dbReference type="PROSITE" id="PS50921">
    <property type="entry name" value="ANTAR"/>
    <property type="match status" value="1"/>
</dbReference>
<dbReference type="PIRSF" id="PIRSF036382">
    <property type="entry name" value="RR_antiterm"/>
    <property type="match status" value="1"/>
</dbReference>
<gene>
    <name evidence="6" type="ORF">CBF29_02550</name>
</gene>
<dbReference type="InterPro" id="IPR001789">
    <property type="entry name" value="Sig_transdc_resp-reg_receiver"/>
</dbReference>
<evidence type="ECO:0000256" key="3">
    <source>
        <dbReference type="PROSITE-ProRule" id="PRU00169"/>
    </source>
</evidence>
<organism evidence="6 7">
    <name type="scientific">Vagococcus elongatus</name>
    <dbReference type="NCBI Taxonomy" id="180344"/>
    <lineage>
        <taxon>Bacteria</taxon>
        <taxon>Bacillati</taxon>
        <taxon>Bacillota</taxon>
        <taxon>Bacilli</taxon>
        <taxon>Lactobacillales</taxon>
        <taxon>Enterococcaceae</taxon>
        <taxon>Vagococcus</taxon>
    </lineage>
</organism>
<reference evidence="6 7" key="1">
    <citation type="submission" date="2017-05" db="EMBL/GenBank/DDBJ databases">
        <title>Vagococcus spp. assemblies.</title>
        <authorList>
            <person name="Gulvik C.A."/>
        </authorList>
    </citation>
    <scope>NUCLEOTIDE SEQUENCE [LARGE SCALE GENOMIC DNA]</scope>
    <source>
        <strain evidence="6 7">CCUG 51432</strain>
    </source>
</reference>
<dbReference type="EMBL" id="NGKA01000002">
    <property type="protein sequence ID" value="RSU15232.1"/>
    <property type="molecule type" value="Genomic_DNA"/>
</dbReference>
<dbReference type="SMART" id="SM00448">
    <property type="entry name" value="REC"/>
    <property type="match status" value="1"/>
</dbReference>
<feature type="modified residue" description="4-aspartylphosphate" evidence="3">
    <location>
        <position position="53"/>
    </location>
</feature>
<comment type="caution">
    <text evidence="6">The sequence shown here is derived from an EMBL/GenBank/DDBJ whole genome shotgun (WGS) entry which is preliminary data.</text>
</comment>
<dbReference type="RefSeq" id="WP_126806964.1">
    <property type="nucleotide sequence ID" value="NZ_NGKA01000002.1"/>
</dbReference>
<evidence type="ECO:0000256" key="2">
    <source>
        <dbReference type="ARBA" id="ARBA00023012"/>
    </source>
</evidence>
<dbReference type="InterPro" id="IPR050595">
    <property type="entry name" value="Bact_response_regulator"/>
</dbReference>
<dbReference type="InterPro" id="IPR011006">
    <property type="entry name" value="CheY-like_superfamily"/>
</dbReference>
<dbReference type="PROSITE" id="PS50110">
    <property type="entry name" value="RESPONSE_REGULATORY"/>
    <property type="match status" value="1"/>
</dbReference>
<dbReference type="AlphaFoldDB" id="A0A430B4U6"/>
<dbReference type="GO" id="GO:0003723">
    <property type="term" value="F:RNA binding"/>
    <property type="evidence" value="ECO:0007669"/>
    <property type="project" value="InterPro"/>
</dbReference>
<dbReference type="Gene3D" id="1.10.10.10">
    <property type="entry name" value="Winged helix-like DNA-binding domain superfamily/Winged helix DNA-binding domain"/>
    <property type="match status" value="1"/>
</dbReference>
<keyword evidence="2" id="KW-0902">Two-component regulatory system</keyword>
<evidence type="ECO:0000259" key="4">
    <source>
        <dbReference type="PROSITE" id="PS50110"/>
    </source>
</evidence>